<feature type="transmembrane region" description="Helical" evidence="2">
    <location>
        <begin position="86"/>
        <end position="110"/>
    </location>
</feature>
<keyword evidence="2" id="KW-0812">Transmembrane</keyword>
<accession>A0A0G4J6Z0</accession>
<feature type="region of interest" description="Disordered" evidence="1">
    <location>
        <begin position="53"/>
        <end position="81"/>
    </location>
</feature>
<evidence type="ECO:0000313" key="3">
    <source>
        <dbReference type="EMBL" id="CEP03287.1"/>
    </source>
</evidence>
<evidence type="ECO:0000313" key="6">
    <source>
        <dbReference type="Proteomes" id="UP000290189"/>
    </source>
</evidence>
<feature type="region of interest" description="Disordered" evidence="1">
    <location>
        <begin position="378"/>
        <end position="397"/>
    </location>
</feature>
<feature type="region of interest" description="Disordered" evidence="1">
    <location>
        <begin position="410"/>
        <end position="500"/>
    </location>
</feature>
<dbReference type="OrthoDB" id="10688564at2759"/>
<geneLocation type="mitochondrion" evidence="4"/>
<proteinExistence type="predicted"/>
<evidence type="ECO:0000313" key="4">
    <source>
        <dbReference type="EMBL" id="SPQ95523.1"/>
    </source>
</evidence>
<dbReference type="Proteomes" id="UP000039324">
    <property type="component" value="Unassembled WGS sequence"/>
</dbReference>
<dbReference type="EMBL" id="OVEO01000004">
    <property type="protein sequence ID" value="SPQ95523.1"/>
    <property type="molecule type" value="Genomic_DNA"/>
</dbReference>
<feature type="compositionally biased region" description="Low complexity" evidence="1">
    <location>
        <begin position="425"/>
        <end position="437"/>
    </location>
</feature>
<dbReference type="Proteomes" id="UP000290189">
    <property type="component" value="Unassembled WGS sequence"/>
</dbReference>
<name>A0A0G4J6Z0_PLABS</name>
<feature type="region of interest" description="Disordered" evidence="1">
    <location>
        <begin position="539"/>
        <end position="623"/>
    </location>
</feature>
<reference evidence="4 6" key="2">
    <citation type="submission" date="2018-03" db="EMBL/GenBank/DDBJ databases">
        <authorList>
            <person name="Fogelqvist J."/>
        </authorList>
    </citation>
    <scope>NUCLEOTIDE SEQUENCE [LARGE SCALE GENOMIC DNA]</scope>
</reference>
<dbReference type="AlphaFoldDB" id="A0A0G4J6Z0"/>
<evidence type="ECO:0000313" key="5">
    <source>
        <dbReference type="Proteomes" id="UP000039324"/>
    </source>
</evidence>
<feature type="region of interest" description="Disordered" evidence="1">
    <location>
        <begin position="1"/>
        <end position="40"/>
    </location>
</feature>
<feature type="compositionally biased region" description="Low complexity" evidence="1">
    <location>
        <begin position="475"/>
        <end position="485"/>
    </location>
</feature>
<feature type="compositionally biased region" description="Low complexity" evidence="1">
    <location>
        <begin position="591"/>
        <end position="606"/>
    </location>
</feature>
<evidence type="ECO:0000256" key="1">
    <source>
        <dbReference type="SAM" id="MobiDB-lite"/>
    </source>
</evidence>
<feature type="transmembrane region" description="Helical" evidence="2">
    <location>
        <begin position="703"/>
        <end position="726"/>
    </location>
</feature>
<keyword evidence="2" id="KW-0472">Membrane</keyword>
<gene>
    <name evidence="3" type="ORF">PBRA_003047</name>
    <name evidence="4" type="ORF">PLBR_LOCUS2738</name>
</gene>
<evidence type="ECO:0000256" key="2">
    <source>
        <dbReference type="SAM" id="Phobius"/>
    </source>
</evidence>
<sequence length="822" mass="90377">MRGAACAPSTSSVSNEGPPGEGTRSEPIDGLRVHERPPAIGRRTLVPCRTPIAYSRERRGDPPDSTWCATMSSSSSSTTADNNQNAQLVACVRLFIVISTVVFTIARRALERRMRRRAEQMALLENLYRELSIAAMISFLLFIVNQSGLSTFVADLLGKRPHDLETIVDNAHMLFMSAVVLYMVLCTFIMSTLNVVLHTWNNWDSYQVSALVVNAIALVQARASEDTLAGRVRDLISNGLKRDQAVTCLKYHFQRIVFLEQFASDTSVMQKFQYSKYLRMVLYEVCLELTEARSSVAALAVGAIGLRWLQLAFFDITYLIDFLSLIIWGWSSFFFIVLMHTVLLRISNDFFIDVDRFTPALLKEWQQNEEGRRIACLDASNGRTPTSTSPKPEPKQNMVEFMDSIRKKLKQSSAKVQPVGSRTAVKGSKGSYGSVSKGSRHHAGPPALDKVDSSNDDSDIGDSATTSKTEHEGSRSQASRSQASRGPDSRTSASGISLRPPFGRVARLDFSKLNDDIPPAPASAPLANPAAPAALLSQPKRASGRFQAHASDSASLTVPGSGKAEAAPTPPKAKIPSTPRTQEPGADAKATSNRTTPRSSRRQSTTNAEVQQHSESHAIFRDQVRKQLPLSGHEKELEMKLHSRRSMSIFEAMTPRIESYASQSNAPEPAPCSTIPLVFGGLRSDQANSDALPKSFWFGNPRVMLIVLQIVLMVDAVSVGCVFYSMRSANDLPYALAALLPLALSVAMFPIIVRNYSTITSSGMLARVQLIILALKQHEQDEGDYLPNLSGSFHYKAELTRQATSIELPNSRGRMQKKQQQH</sequence>
<feature type="transmembrane region" description="Helical" evidence="2">
    <location>
        <begin position="732"/>
        <end position="753"/>
    </location>
</feature>
<feature type="compositionally biased region" description="Basic and acidic residues" evidence="1">
    <location>
        <begin position="612"/>
        <end position="623"/>
    </location>
</feature>
<protein>
    <submittedName>
        <fullName evidence="3">Uncharacterized protein</fullName>
    </submittedName>
</protein>
<feature type="transmembrane region" description="Helical" evidence="2">
    <location>
        <begin position="174"/>
        <end position="197"/>
    </location>
</feature>
<dbReference type="EMBL" id="CDSF01000144">
    <property type="protein sequence ID" value="CEP03287.1"/>
    <property type="molecule type" value="Genomic_DNA"/>
</dbReference>
<keyword evidence="5" id="KW-1185">Reference proteome</keyword>
<feature type="transmembrane region" description="Helical" evidence="2">
    <location>
        <begin position="326"/>
        <end position="346"/>
    </location>
</feature>
<reference evidence="3 5" key="1">
    <citation type="submission" date="2015-02" db="EMBL/GenBank/DDBJ databases">
        <authorList>
            <person name="Chooi Y.-H."/>
        </authorList>
    </citation>
    <scope>NUCLEOTIDE SEQUENCE [LARGE SCALE GENOMIC DNA]</scope>
    <source>
        <strain evidence="3">E3</strain>
    </source>
</reference>
<organism evidence="3 5">
    <name type="scientific">Plasmodiophora brassicae</name>
    <name type="common">Clubroot disease agent</name>
    <dbReference type="NCBI Taxonomy" id="37360"/>
    <lineage>
        <taxon>Eukaryota</taxon>
        <taxon>Sar</taxon>
        <taxon>Rhizaria</taxon>
        <taxon>Endomyxa</taxon>
        <taxon>Phytomyxea</taxon>
        <taxon>Plasmodiophorida</taxon>
        <taxon>Plasmodiophoridae</taxon>
        <taxon>Plasmodiophora</taxon>
    </lineage>
</organism>
<keyword evidence="2" id="KW-1133">Transmembrane helix</keyword>
<keyword evidence="4" id="KW-0496">Mitochondrion</keyword>
<feature type="compositionally biased region" description="Basic and acidic residues" evidence="1">
    <location>
        <begin position="23"/>
        <end position="37"/>
    </location>
</feature>
<feature type="transmembrane region" description="Helical" evidence="2">
    <location>
        <begin position="131"/>
        <end position="154"/>
    </location>
</feature>